<feature type="region of interest" description="Disordered" evidence="2">
    <location>
        <begin position="799"/>
        <end position="822"/>
    </location>
</feature>
<feature type="compositionally biased region" description="Pro residues" evidence="2">
    <location>
        <begin position="459"/>
        <end position="476"/>
    </location>
</feature>
<feature type="compositionally biased region" description="Basic and acidic residues" evidence="2">
    <location>
        <begin position="35"/>
        <end position="44"/>
    </location>
</feature>
<feature type="compositionally biased region" description="Polar residues" evidence="2">
    <location>
        <begin position="499"/>
        <end position="523"/>
    </location>
</feature>
<evidence type="ECO:0000313" key="5">
    <source>
        <dbReference type="Proteomes" id="UP001497644"/>
    </source>
</evidence>
<dbReference type="GO" id="GO:0003723">
    <property type="term" value="F:RNA binding"/>
    <property type="evidence" value="ECO:0007669"/>
    <property type="project" value="UniProtKB-KW"/>
</dbReference>
<protein>
    <recommendedName>
        <fullName evidence="3">RRM domain-containing protein</fullName>
    </recommendedName>
</protein>
<dbReference type="CDD" id="cd00590">
    <property type="entry name" value="RRM_SF"/>
    <property type="match status" value="1"/>
</dbReference>
<dbReference type="InterPro" id="IPR012677">
    <property type="entry name" value="Nucleotide-bd_a/b_plait_sf"/>
</dbReference>
<name>A0AAV2NPX1_9HYME</name>
<evidence type="ECO:0000256" key="1">
    <source>
        <dbReference type="ARBA" id="ARBA00022884"/>
    </source>
</evidence>
<feature type="compositionally biased region" description="Basic and acidic residues" evidence="2">
    <location>
        <begin position="75"/>
        <end position="92"/>
    </location>
</feature>
<dbReference type="SUPFAM" id="SSF54928">
    <property type="entry name" value="RNA-binding domain, RBD"/>
    <property type="match status" value="1"/>
</dbReference>
<dbReference type="EMBL" id="OZ034826">
    <property type="protein sequence ID" value="CAL1681473.1"/>
    <property type="molecule type" value="Genomic_DNA"/>
</dbReference>
<sequence length="1123" mass="125338">MSEHDDTLLDEDLGDEEYDLGNDEEEALLADDYEIERQNSYKGEEETDDVLDLGVTDALDDLDGEDENIEFSRGNTDKRSDNDFYKDGEHPMDMQPTSSYYEQDDGAKRYANEQASRQSDKNSESNCVNVSNNIGKGDLREKLQRNVQKNIYIGNGQGMEDDDCEEAKERRNRFQNERTMISPKMNNDIPDTLENVVTSEPSRAPFRGRGRGRGVRGSRGGRFNVQNPGNFNPRFGTARPGSFDNQPPACRPPLIETRPPCLLGIPSNVPNQQQMMYQQQANPQQPFQQPFGPNGPLQGPPAQFVENRPQFSPGQFQGPMGPRPIGSQRLPEYGLRNPLAGGSMQGPGYNCPPNQQPPYHPPMQQPLPFQNPGGVMQENRPGMQGNQGGPLLQGNPGSLLGNPNCLLLPGNPPNMMLPGGGNLPVSMGQGFPRQQQALPSASQGPPMQNLPPNVQMSSQPPPFENRLPPPPPPPQFQEPQFEGRNAYDARVGFHPPDQVPNSQFNNTMQPQPQQSASNVSHSVSLPPGHKILINPHFRGTVQPANDARLVWDSNQSQAQPQISHSGQFPQPPSSYQNQGPYNQAQQGSSQYQQNYQQNKSDDPYAYFSDVWQENRPQKPQNSPNKHYPSDNNYSRETSYNDGNKYKLDNQWEQRDNYQEDYRGSHQNYRERDLPLRARNDHTQRSRTPPNTYRGDSYDQVHSLKFSRPANVAPRGANRPPPQKRISESSDKGSREVSPKRNKPSNRNLQEVRRADTASANVADRDEDPEMQEYRKKMEEQKRLREKILREKENRRKMAAMEKQNEETKIDSSAAVSENTQQEIKPASAVGIVKDGIKTRPGVAKGRGRPTNIQSTEAAADRSSVRIVRAIPTIQTNDLSDTIGSRDNNSGYATNQAGDIVQTRQVIQQSGTRRVVIQKPLLNSQKVIATTIQKTVSNLQKNQGLQQKAVPNTQVMQTQKIVQNQANVLQKTGTVGPKTTNVGQRMVTHKAPGSLQKTVINDSANVHGQKVMNAQQNPQRIVLQKPAVQAKKLPEIKTNTVKLENLAASTSEAQIRRMCQAIGTIESIRMGEGNATIVFKTQSAAMVFHKKYQRKMLDLSLITVRLVPQSTLANKVTTAIAKKS</sequence>
<proteinExistence type="predicted"/>
<evidence type="ECO:0000259" key="3">
    <source>
        <dbReference type="SMART" id="SM00360"/>
    </source>
</evidence>
<gene>
    <name evidence="4" type="ORF">LPLAT_LOCUS7496</name>
</gene>
<feature type="compositionally biased region" description="Polar residues" evidence="2">
    <location>
        <begin position="432"/>
        <end position="458"/>
    </location>
</feature>
<dbReference type="PANTHER" id="PTHR22014:SF2">
    <property type="entry name" value="RNA-BINDING PROTEIN 33"/>
    <property type="match status" value="1"/>
</dbReference>
<feature type="compositionally biased region" description="Polar residues" evidence="2">
    <location>
        <begin position="553"/>
        <end position="580"/>
    </location>
</feature>
<keyword evidence="5" id="KW-1185">Reference proteome</keyword>
<feature type="compositionally biased region" description="Acidic residues" evidence="2">
    <location>
        <begin position="58"/>
        <end position="69"/>
    </location>
</feature>
<feature type="region of interest" description="Disordered" evidence="2">
    <location>
        <begin position="553"/>
        <end position="779"/>
    </location>
</feature>
<feature type="region of interest" description="Disordered" evidence="2">
    <location>
        <begin position="201"/>
        <end position="233"/>
    </location>
</feature>
<feature type="region of interest" description="Disordered" evidence="2">
    <location>
        <begin position="427"/>
        <end position="534"/>
    </location>
</feature>
<feature type="compositionally biased region" description="Basic residues" evidence="2">
    <location>
        <begin position="206"/>
        <end position="216"/>
    </location>
</feature>
<evidence type="ECO:0000313" key="4">
    <source>
        <dbReference type="EMBL" id="CAL1681473.1"/>
    </source>
</evidence>
<organism evidence="4 5">
    <name type="scientific">Lasius platythorax</name>
    <dbReference type="NCBI Taxonomy" id="488582"/>
    <lineage>
        <taxon>Eukaryota</taxon>
        <taxon>Metazoa</taxon>
        <taxon>Ecdysozoa</taxon>
        <taxon>Arthropoda</taxon>
        <taxon>Hexapoda</taxon>
        <taxon>Insecta</taxon>
        <taxon>Pterygota</taxon>
        <taxon>Neoptera</taxon>
        <taxon>Endopterygota</taxon>
        <taxon>Hymenoptera</taxon>
        <taxon>Apocrita</taxon>
        <taxon>Aculeata</taxon>
        <taxon>Formicoidea</taxon>
        <taxon>Formicidae</taxon>
        <taxon>Formicinae</taxon>
        <taxon>Lasius</taxon>
        <taxon>Lasius</taxon>
    </lineage>
</organism>
<feature type="compositionally biased region" description="Basic and acidic residues" evidence="2">
    <location>
        <begin position="799"/>
        <end position="809"/>
    </location>
</feature>
<feature type="domain" description="RRM" evidence="3">
    <location>
        <begin position="1039"/>
        <end position="1104"/>
    </location>
</feature>
<dbReference type="Gene3D" id="3.30.70.330">
    <property type="match status" value="1"/>
</dbReference>
<feature type="compositionally biased region" description="Polar residues" evidence="2">
    <location>
        <begin position="813"/>
        <end position="822"/>
    </location>
</feature>
<dbReference type="InterPro" id="IPR000504">
    <property type="entry name" value="RRM_dom"/>
</dbReference>
<feature type="compositionally biased region" description="Basic and acidic residues" evidence="2">
    <location>
        <begin position="724"/>
        <end position="738"/>
    </location>
</feature>
<dbReference type="InterPro" id="IPR035979">
    <property type="entry name" value="RBD_domain_sf"/>
</dbReference>
<dbReference type="SMART" id="SM00360">
    <property type="entry name" value="RRM"/>
    <property type="match status" value="1"/>
</dbReference>
<feature type="compositionally biased region" description="Low complexity" evidence="2">
    <location>
        <begin position="581"/>
        <end position="598"/>
    </location>
</feature>
<keyword evidence="1" id="KW-0694">RNA-binding</keyword>
<dbReference type="PANTHER" id="PTHR22014">
    <property type="entry name" value="RNA-BINDING PROTEIN 33"/>
    <property type="match status" value="1"/>
</dbReference>
<feature type="compositionally biased region" description="Basic and acidic residues" evidence="2">
    <location>
        <begin position="643"/>
        <end position="683"/>
    </location>
</feature>
<feature type="region of interest" description="Disordered" evidence="2">
    <location>
        <begin position="26"/>
        <end position="141"/>
    </location>
</feature>
<feature type="compositionally biased region" description="Low complexity" evidence="2">
    <location>
        <begin position="124"/>
        <end position="133"/>
    </location>
</feature>
<dbReference type="Proteomes" id="UP001497644">
    <property type="component" value="Chromosome 3"/>
</dbReference>
<dbReference type="InterPro" id="IPR039878">
    <property type="entry name" value="RBM33"/>
</dbReference>
<dbReference type="AlphaFoldDB" id="A0AAV2NPX1"/>
<accession>A0AAV2NPX1</accession>
<feature type="compositionally biased region" description="Polar residues" evidence="2">
    <location>
        <begin position="617"/>
        <end position="641"/>
    </location>
</feature>
<evidence type="ECO:0000256" key="2">
    <source>
        <dbReference type="SAM" id="MobiDB-lite"/>
    </source>
</evidence>
<reference evidence="4" key="1">
    <citation type="submission" date="2024-04" db="EMBL/GenBank/DDBJ databases">
        <authorList>
            <consortium name="Molecular Ecology Group"/>
        </authorList>
    </citation>
    <scope>NUCLEOTIDE SEQUENCE</scope>
</reference>